<gene>
    <name evidence="1" type="ORF">RV045_01595</name>
</gene>
<sequence length="158" mass="16532">MTAPHDPYARLDALNITLPTVATPAAAYLPFVQTGDLVFLSGHIAKRDGQVWTGQLGVNIPTQEGQAAARAVAIDLLGTLQAAAGGDLRRVRRIVKLMCLVNSAPDFTEQHLVANGCSKLLADVMGPAVGPHARSAFGVAQIPLGACVEIELTAELSR</sequence>
<name>A0ACC6NYW1_9BURK</name>
<organism evidence="1 2">
    <name type="scientific">Amphibiibacter pelophylacis</name>
    <dbReference type="NCBI Taxonomy" id="1799477"/>
    <lineage>
        <taxon>Bacteria</taxon>
        <taxon>Pseudomonadati</taxon>
        <taxon>Pseudomonadota</taxon>
        <taxon>Betaproteobacteria</taxon>
        <taxon>Burkholderiales</taxon>
        <taxon>Sphaerotilaceae</taxon>
        <taxon>Amphibiibacter</taxon>
    </lineage>
</organism>
<dbReference type="EMBL" id="JAWDIE010000002">
    <property type="protein sequence ID" value="MEJ7137123.1"/>
    <property type="molecule type" value="Genomic_DNA"/>
</dbReference>
<evidence type="ECO:0000313" key="1">
    <source>
        <dbReference type="EMBL" id="MEJ7137123.1"/>
    </source>
</evidence>
<reference evidence="1" key="1">
    <citation type="submission" date="2023-10" db="EMBL/GenBank/DDBJ databases">
        <title>Amphibacter perezi, gen. nov., sp. nov. a novel taxa of the family Comamonadaceae, class Betaproteobacteria isolated from the skin microbiota of Pelophylax perezi from different populations.</title>
        <authorList>
            <person name="Costa S."/>
            <person name="Proenca D.N."/>
            <person name="Lopes I."/>
            <person name="Morais P.V."/>
        </authorList>
    </citation>
    <scope>NUCLEOTIDE SEQUENCE</scope>
    <source>
        <strain evidence="1">SL12-8</strain>
    </source>
</reference>
<accession>A0ACC6NYW1</accession>
<protein>
    <submittedName>
        <fullName evidence="1">RidA family protein</fullName>
    </submittedName>
</protein>
<dbReference type="Proteomes" id="UP001364695">
    <property type="component" value="Unassembled WGS sequence"/>
</dbReference>
<keyword evidence="2" id="KW-1185">Reference proteome</keyword>
<proteinExistence type="predicted"/>
<evidence type="ECO:0000313" key="2">
    <source>
        <dbReference type="Proteomes" id="UP001364695"/>
    </source>
</evidence>
<comment type="caution">
    <text evidence="1">The sequence shown here is derived from an EMBL/GenBank/DDBJ whole genome shotgun (WGS) entry which is preliminary data.</text>
</comment>